<gene>
    <name evidence="3" type="ORF">BDZ90DRAFT_230635</name>
</gene>
<feature type="region of interest" description="Disordered" evidence="2">
    <location>
        <begin position="111"/>
        <end position="144"/>
    </location>
</feature>
<dbReference type="RefSeq" id="XP_025364399.1">
    <property type="nucleotide sequence ID" value="XM_025505549.1"/>
</dbReference>
<dbReference type="STRING" id="1569628.A0A316UWV2"/>
<feature type="region of interest" description="Disordered" evidence="2">
    <location>
        <begin position="20"/>
        <end position="57"/>
    </location>
</feature>
<proteinExistence type="inferred from homology"/>
<dbReference type="Proteomes" id="UP000245884">
    <property type="component" value="Unassembled WGS sequence"/>
</dbReference>
<dbReference type="Gene3D" id="2.60.300.12">
    <property type="entry name" value="HesB-like domain"/>
    <property type="match status" value="1"/>
</dbReference>
<evidence type="ECO:0000313" key="4">
    <source>
        <dbReference type="Proteomes" id="UP000245884"/>
    </source>
</evidence>
<dbReference type="SUPFAM" id="SSF89360">
    <property type="entry name" value="HesB-like domain"/>
    <property type="match status" value="1"/>
</dbReference>
<dbReference type="GO" id="GO:0016226">
    <property type="term" value="P:iron-sulfur cluster assembly"/>
    <property type="evidence" value="ECO:0007669"/>
    <property type="project" value="InterPro"/>
</dbReference>
<evidence type="ECO:0008006" key="5">
    <source>
        <dbReference type="Google" id="ProtNLM"/>
    </source>
</evidence>
<dbReference type="GeneID" id="37027372"/>
<dbReference type="NCBIfam" id="TIGR00049">
    <property type="entry name" value="iron-sulfur cluster assembly accessory protein"/>
    <property type="match status" value="1"/>
</dbReference>
<name>A0A316UWV2_9BASI</name>
<dbReference type="GO" id="GO:0051539">
    <property type="term" value="F:4 iron, 4 sulfur cluster binding"/>
    <property type="evidence" value="ECO:0007669"/>
    <property type="project" value="TreeGrafter"/>
</dbReference>
<evidence type="ECO:0000313" key="3">
    <source>
        <dbReference type="EMBL" id="PWN29787.1"/>
    </source>
</evidence>
<accession>A0A316UWV2</accession>
<dbReference type="AlphaFoldDB" id="A0A316UWV2"/>
<dbReference type="PANTHER" id="PTHR43011:SF1">
    <property type="entry name" value="IRON-SULFUR CLUSTER ASSEMBLY 2 HOMOLOG, MITOCHONDRIAL"/>
    <property type="match status" value="1"/>
</dbReference>
<dbReference type="GO" id="GO:0005739">
    <property type="term" value="C:mitochondrion"/>
    <property type="evidence" value="ECO:0007669"/>
    <property type="project" value="TreeGrafter"/>
</dbReference>
<dbReference type="GO" id="GO:0005506">
    <property type="term" value="F:iron ion binding"/>
    <property type="evidence" value="ECO:0007669"/>
    <property type="project" value="TreeGrafter"/>
</dbReference>
<protein>
    <recommendedName>
        <fullName evidence="5">FeS cluster biogenesis domain-containing protein</fullName>
    </recommendedName>
</protein>
<dbReference type="PANTHER" id="PTHR43011">
    <property type="entry name" value="IRON-SULFUR CLUSTER ASSEMBLY 2 HOMOLOG, MITOCHONDRIAL"/>
    <property type="match status" value="1"/>
</dbReference>
<keyword evidence="4" id="KW-1185">Reference proteome</keyword>
<reference evidence="3 4" key="1">
    <citation type="journal article" date="2018" name="Mol. Biol. Evol.">
        <title>Broad Genomic Sampling Reveals a Smut Pathogenic Ancestry of the Fungal Clade Ustilaginomycotina.</title>
        <authorList>
            <person name="Kijpornyongpan T."/>
            <person name="Mondo S.J."/>
            <person name="Barry K."/>
            <person name="Sandor L."/>
            <person name="Lee J."/>
            <person name="Lipzen A."/>
            <person name="Pangilinan J."/>
            <person name="LaButti K."/>
            <person name="Hainaut M."/>
            <person name="Henrissat B."/>
            <person name="Grigoriev I.V."/>
            <person name="Spatafora J.W."/>
            <person name="Aime M.C."/>
        </authorList>
    </citation>
    <scope>NUCLEOTIDE SEQUENCE [LARGE SCALE GENOMIC DNA]</scope>
    <source>
        <strain evidence="3 4">MCA 5214</strain>
    </source>
</reference>
<dbReference type="EMBL" id="KZ819663">
    <property type="protein sequence ID" value="PWN29787.1"/>
    <property type="molecule type" value="Genomic_DNA"/>
</dbReference>
<dbReference type="OrthoDB" id="1938621at2759"/>
<organism evidence="3 4">
    <name type="scientific">Jaminaea rosea</name>
    <dbReference type="NCBI Taxonomy" id="1569628"/>
    <lineage>
        <taxon>Eukaryota</taxon>
        <taxon>Fungi</taxon>
        <taxon>Dikarya</taxon>
        <taxon>Basidiomycota</taxon>
        <taxon>Ustilaginomycotina</taxon>
        <taxon>Exobasidiomycetes</taxon>
        <taxon>Microstromatales</taxon>
        <taxon>Microstromatales incertae sedis</taxon>
        <taxon>Jaminaea</taxon>
    </lineage>
</organism>
<evidence type="ECO:0000256" key="2">
    <source>
        <dbReference type="SAM" id="MobiDB-lite"/>
    </source>
</evidence>
<comment type="similarity">
    <text evidence="1">Belongs to the HesB/IscA family.</text>
</comment>
<sequence>MSLSRSSSAFRIASNSAPETGIIGVRMPPRSHRPSLATTSRRQVAARSYSRAGESSSRRAILGLQVPSRSQDGVHGRTFVSGITTSPGQSQRAHLAPPRLALTAAQPRHFSSTSSIHAAAQPHTNTPTLLTSPSEPEDPDIFSSGPDPSVLLTDRAVAQLHKIAVKEKDEEKRAKLCFRIGVEPGGCHGYQYKMELSRRGQEGKKEEEGDDFLFQPTLPTSAPNAEVTPIPVAIDSISLNLLKGSTIDYVTELIGSQFAIKDNPQAKGAGCGCGVSWEPVA</sequence>
<feature type="compositionally biased region" description="Polar residues" evidence="2">
    <location>
        <begin position="111"/>
        <end position="134"/>
    </location>
</feature>
<dbReference type="InterPro" id="IPR016092">
    <property type="entry name" value="ATAP"/>
</dbReference>
<evidence type="ECO:0000256" key="1">
    <source>
        <dbReference type="ARBA" id="ARBA00006718"/>
    </source>
</evidence>
<dbReference type="GO" id="GO:0051537">
    <property type="term" value="F:2 iron, 2 sulfur cluster binding"/>
    <property type="evidence" value="ECO:0007669"/>
    <property type="project" value="TreeGrafter"/>
</dbReference>
<dbReference type="InterPro" id="IPR035903">
    <property type="entry name" value="HesB-like_dom_sf"/>
</dbReference>